<dbReference type="SUPFAM" id="SSF111369">
    <property type="entry name" value="HlyD-like secretion proteins"/>
    <property type="match status" value="1"/>
</dbReference>
<evidence type="ECO:0000259" key="3">
    <source>
        <dbReference type="Pfam" id="PF25917"/>
    </source>
</evidence>
<dbReference type="Pfam" id="PF25917">
    <property type="entry name" value="BSH_RND"/>
    <property type="match status" value="1"/>
</dbReference>
<evidence type="ECO:0000256" key="2">
    <source>
        <dbReference type="SAM" id="MobiDB-lite"/>
    </source>
</evidence>
<feature type="domain" description="Multidrug resistance protein MdtA-like barrel-sandwich hybrid" evidence="3">
    <location>
        <begin position="66"/>
        <end position="189"/>
    </location>
</feature>
<accession>A0ABQ0AWQ0</accession>
<dbReference type="Gene3D" id="2.40.50.100">
    <property type="match status" value="1"/>
</dbReference>
<comment type="similarity">
    <text evidence="1">Belongs to the membrane fusion protein (MFP) (TC 8.A.1) family.</text>
</comment>
<dbReference type="Pfam" id="PF25989">
    <property type="entry name" value="YknX_C"/>
    <property type="match status" value="1"/>
</dbReference>
<dbReference type="Gene3D" id="2.40.30.170">
    <property type="match status" value="1"/>
</dbReference>
<proteinExistence type="inferred from homology"/>
<dbReference type="NCBIfam" id="TIGR01730">
    <property type="entry name" value="RND_mfp"/>
    <property type="match status" value="1"/>
</dbReference>
<feature type="domain" description="YknX-like C-terminal permuted SH3-like" evidence="4">
    <location>
        <begin position="281"/>
        <end position="347"/>
    </location>
</feature>
<dbReference type="EMBL" id="BAABXL010000001">
    <property type="protein sequence ID" value="GAA6268453.1"/>
    <property type="molecule type" value="Genomic_DNA"/>
</dbReference>
<name>A0ABQ0AWQ0_9FIRM</name>
<evidence type="ECO:0000256" key="1">
    <source>
        <dbReference type="ARBA" id="ARBA00009477"/>
    </source>
</evidence>
<evidence type="ECO:0000313" key="6">
    <source>
        <dbReference type="Proteomes" id="UP001600894"/>
    </source>
</evidence>
<dbReference type="InterPro" id="IPR058625">
    <property type="entry name" value="MdtA-like_BSH"/>
</dbReference>
<feature type="compositionally biased region" description="Low complexity" evidence="2">
    <location>
        <begin position="359"/>
        <end position="372"/>
    </location>
</feature>
<evidence type="ECO:0000259" key="4">
    <source>
        <dbReference type="Pfam" id="PF25989"/>
    </source>
</evidence>
<dbReference type="InterPro" id="IPR058637">
    <property type="entry name" value="YknX-like_C"/>
</dbReference>
<dbReference type="InterPro" id="IPR006143">
    <property type="entry name" value="RND_pump_MFP"/>
</dbReference>
<protein>
    <submittedName>
        <fullName evidence="5">Efflux RND transporter periplasmic adaptor subunit</fullName>
    </submittedName>
</protein>
<reference evidence="5 6" key="1">
    <citation type="submission" date="2024-04" db="EMBL/GenBank/DDBJ databases">
        <title>Defined microbial consortia suppress multidrug-resistant proinflammatory Enterobacteriaceae via ecological control.</title>
        <authorList>
            <person name="Furuichi M."/>
            <person name="Kawaguchi T."/>
            <person name="Pust M."/>
            <person name="Yasuma K."/>
            <person name="Plichta D."/>
            <person name="Hasegawa N."/>
            <person name="Ohya T."/>
            <person name="Bhattarai S."/>
            <person name="Sasajima S."/>
            <person name="Aoto Y."/>
            <person name="Tuganbaev T."/>
            <person name="Yaginuma M."/>
            <person name="Ueda M."/>
            <person name="Okahashi N."/>
            <person name="Amafuji K."/>
            <person name="Kiridooshi Y."/>
            <person name="Sugita K."/>
            <person name="Strazar M."/>
            <person name="Skelly A."/>
            <person name="Suda W."/>
            <person name="Hattori M."/>
            <person name="Nakamoto N."/>
            <person name="Caballero S."/>
            <person name="Norman J."/>
            <person name="Olle B."/>
            <person name="Tanoue T."/>
            <person name="Arita M."/>
            <person name="Bucci V."/>
            <person name="Atarashi K."/>
            <person name="Xavier R."/>
            <person name="Honda K."/>
        </authorList>
    </citation>
    <scope>NUCLEOTIDE SEQUENCE [LARGE SCALE GENOMIC DNA]</scope>
    <source>
        <strain evidence="6">f13</strain>
    </source>
</reference>
<dbReference type="PANTHER" id="PTHR30469">
    <property type="entry name" value="MULTIDRUG RESISTANCE PROTEIN MDTA"/>
    <property type="match status" value="1"/>
</dbReference>
<keyword evidence="6" id="KW-1185">Reference proteome</keyword>
<dbReference type="Proteomes" id="UP001600894">
    <property type="component" value="Unassembled WGS sequence"/>
</dbReference>
<comment type="caution">
    <text evidence="5">The sequence shown here is derived from an EMBL/GenBank/DDBJ whole genome shotgun (WGS) entry which is preliminary data.</text>
</comment>
<dbReference type="Gene3D" id="1.10.287.470">
    <property type="entry name" value="Helix hairpin bin"/>
    <property type="match status" value="1"/>
</dbReference>
<dbReference type="Gene3D" id="2.40.420.20">
    <property type="match status" value="1"/>
</dbReference>
<sequence>MKKSSKRLIAGAVVLLVAAGIVFKLVSGNDEEPQYETRPTVSVQTPSTGNITLYTDLTGTVEPAAKAAVMPKISGEILEVNFQAGDTVQAGQVLCKIDSDTLKTLELQMQSASVAADTAARELARLQPLYAQGFVSQQQFQQAQDSATSARLAYETAKTQYDLQVEYTTVTAPIGGVIESRGVELHDHVSPSSQICVISGSDQLQVKFGVTEKVMKNMSVGEGVTIEKNGSSYEGSVTEIGAMVNASTGLYDAKAAISQGTGLTNGAKVKLTVVMDRAENVMTVPVDAVNYDNGQAFVYCYEDGTAKKTMVESGIYDGDTMEIKSGLTADSQVITSWSNELVDGQQVLLDNGQTEETETSTQEAAAPETAASESEKAGE</sequence>
<dbReference type="RefSeq" id="WP_176253625.1">
    <property type="nucleotide sequence ID" value="NZ_BAABXL010000001.1"/>
</dbReference>
<evidence type="ECO:0000313" key="5">
    <source>
        <dbReference type="EMBL" id="GAA6268453.1"/>
    </source>
</evidence>
<gene>
    <name evidence="5" type="ORF">F130042H8_15130</name>
</gene>
<feature type="region of interest" description="Disordered" evidence="2">
    <location>
        <begin position="349"/>
        <end position="379"/>
    </location>
</feature>
<organism evidence="5 6">
    <name type="scientific">Enterocloster alcoholdehydrogenati</name>
    <dbReference type="NCBI Taxonomy" id="2547410"/>
    <lineage>
        <taxon>Bacteria</taxon>
        <taxon>Bacillati</taxon>
        <taxon>Bacillota</taxon>
        <taxon>Clostridia</taxon>
        <taxon>Lachnospirales</taxon>
        <taxon>Lachnospiraceae</taxon>
        <taxon>Enterocloster</taxon>
    </lineage>
</organism>